<reference evidence="4" key="2">
    <citation type="submission" date="2022-10" db="EMBL/GenBank/DDBJ databases">
        <authorList>
            <consortium name="ENA_rothamsted_submissions"/>
            <consortium name="culmorum"/>
            <person name="King R."/>
        </authorList>
    </citation>
    <scope>NUCLEOTIDE SEQUENCE</scope>
</reference>
<keyword evidence="2" id="KW-0479">Metal-binding</keyword>
<dbReference type="Pfam" id="PF03098">
    <property type="entry name" value="An_peroxidase"/>
    <property type="match status" value="1"/>
</dbReference>
<evidence type="ECO:0008006" key="6">
    <source>
        <dbReference type="Google" id="ProtNLM"/>
    </source>
</evidence>
<keyword evidence="2" id="KW-0408">Iron</keyword>
<accession>A0A9P0DWF7</accession>
<dbReference type="OrthoDB" id="2204368at2759"/>
<dbReference type="PANTHER" id="PTHR11475:SF86">
    <property type="entry name" value="PEROXIDASE"/>
    <property type="match status" value="1"/>
</dbReference>
<name>A0A9P0DWF7_PHACE</name>
<dbReference type="Gene3D" id="1.10.640.10">
    <property type="entry name" value="Haem peroxidase domain superfamily, animal type"/>
    <property type="match status" value="1"/>
</dbReference>
<dbReference type="InterPro" id="IPR010255">
    <property type="entry name" value="Haem_peroxidase_sf"/>
</dbReference>
<evidence type="ECO:0000313" key="5">
    <source>
        <dbReference type="Proteomes" id="UP001153737"/>
    </source>
</evidence>
<dbReference type="InterPro" id="IPR037120">
    <property type="entry name" value="Haem_peroxidase_sf_animal"/>
</dbReference>
<dbReference type="InterPro" id="IPR019791">
    <property type="entry name" value="Haem_peroxidase_animal"/>
</dbReference>
<proteinExistence type="predicted"/>
<dbReference type="SUPFAM" id="SSF48113">
    <property type="entry name" value="Heme-dependent peroxidases"/>
    <property type="match status" value="1"/>
</dbReference>
<dbReference type="PROSITE" id="PS50292">
    <property type="entry name" value="PEROXIDASE_3"/>
    <property type="match status" value="1"/>
</dbReference>
<feature type="binding site" description="axial binding residue" evidence="2">
    <location>
        <position position="361"/>
    </location>
    <ligand>
        <name>heme b</name>
        <dbReference type="ChEBI" id="CHEBI:60344"/>
    </ligand>
    <ligandPart>
        <name>Fe</name>
        <dbReference type="ChEBI" id="CHEBI:18248"/>
    </ligandPart>
</feature>
<keyword evidence="1" id="KW-0560">Oxidoreductase</keyword>
<evidence type="ECO:0000256" key="2">
    <source>
        <dbReference type="PIRSR" id="PIRSR619791-2"/>
    </source>
</evidence>
<feature type="chain" id="PRO_5040467159" description="Peroxidase" evidence="3">
    <location>
        <begin position="19"/>
        <end position="598"/>
    </location>
</feature>
<keyword evidence="3" id="KW-0732">Signal</keyword>
<dbReference type="GO" id="GO:0004601">
    <property type="term" value="F:peroxidase activity"/>
    <property type="evidence" value="ECO:0007669"/>
    <property type="project" value="UniProtKB-KW"/>
</dbReference>
<keyword evidence="2" id="KW-0349">Heme</keyword>
<gene>
    <name evidence="4" type="ORF">PHAECO_LOCUS13049</name>
</gene>
<evidence type="ECO:0000256" key="3">
    <source>
        <dbReference type="SAM" id="SignalP"/>
    </source>
</evidence>
<evidence type="ECO:0000313" key="4">
    <source>
        <dbReference type="EMBL" id="CAH1183806.1"/>
    </source>
</evidence>
<dbReference type="PANTHER" id="PTHR11475">
    <property type="entry name" value="OXIDASE/PEROXIDASE"/>
    <property type="match status" value="1"/>
</dbReference>
<dbReference type="CDD" id="cd09823">
    <property type="entry name" value="peroxinectin_like"/>
    <property type="match status" value="1"/>
</dbReference>
<keyword evidence="5" id="KW-1185">Reference proteome</keyword>
<sequence length="598" mass="68402">MLLLSIWFSIFLISGVVGDDSCVTGPTSCEDTPYRSLDGSCNNLDNPSWGLPYTRYGRILPAKYGDGISTLPVAKSGKPLPGAREISTSLFPEVNITDRFLTLNTMQFGQFISHDLSLTVLGGSQSICCSPEGQMLNASTMPQGCAPISVSDDDPDYSQAKIHCLALLRTTTDLDRGCKISETKPAEQLTQVTSYLDLSLIYGNDEKVNSQIRKFQGGLLSTEMRDGQFWPTNSKNKQKDCPFAVKNDVCYYATDDRFNQNPQLLALEVLFYREHNRIASRLSEVNPHWNDERLFQEARKINIGSYQNIMYYEWLPELFGRKVLISEQIIHDTHGYIDDYQDNVNPAVLNEFSNAAYRHFHTAVAGSLDLMKEDRSTENSLRLSDWYHRSESLEVNENLFDDLVRGLNTQHQMEFDRYHDKEISLYLFRGKQSIGRDILAIDIQRSRDHGLASYNDMRQYCGYKKAITFRDFSHTMSHQHIRMLEDLYEQPDDVDLYVGGSLESRLPHSLVGPTFRCILLEEFYLARTTDRYWFERSSEFTKPQLAEIRKASMSRIVCDNSKDIRSMQENAFVAPGSKKTLIPCSELPAVDLEMWKEN</sequence>
<protein>
    <recommendedName>
        <fullName evidence="6">Peroxidase</fullName>
    </recommendedName>
</protein>
<dbReference type="GO" id="GO:0020037">
    <property type="term" value="F:heme binding"/>
    <property type="evidence" value="ECO:0007669"/>
    <property type="project" value="InterPro"/>
</dbReference>
<dbReference type="EMBL" id="OU896715">
    <property type="protein sequence ID" value="CAH1183806.1"/>
    <property type="molecule type" value="Genomic_DNA"/>
</dbReference>
<dbReference type="GO" id="GO:0046872">
    <property type="term" value="F:metal ion binding"/>
    <property type="evidence" value="ECO:0007669"/>
    <property type="project" value="UniProtKB-KW"/>
</dbReference>
<dbReference type="AlphaFoldDB" id="A0A9P0DWF7"/>
<evidence type="ECO:0000256" key="1">
    <source>
        <dbReference type="ARBA" id="ARBA00022559"/>
    </source>
</evidence>
<dbReference type="PRINTS" id="PR00457">
    <property type="entry name" value="ANPEROXIDASE"/>
</dbReference>
<reference evidence="4" key="1">
    <citation type="submission" date="2022-01" db="EMBL/GenBank/DDBJ databases">
        <authorList>
            <person name="King R."/>
        </authorList>
    </citation>
    <scope>NUCLEOTIDE SEQUENCE</scope>
</reference>
<organism evidence="4 5">
    <name type="scientific">Phaedon cochleariae</name>
    <name type="common">Mustard beetle</name>
    <dbReference type="NCBI Taxonomy" id="80249"/>
    <lineage>
        <taxon>Eukaryota</taxon>
        <taxon>Metazoa</taxon>
        <taxon>Ecdysozoa</taxon>
        <taxon>Arthropoda</taxon>
        <taxon>Hexapoda</taxon>
        <taxon>Insecta</taxon>
        <taxon>Pterygota</taxon>
        <taxon>Neoptera</taxon>
        <taxon>Endopterygota</taxon>
        <taxon>Coleoptera</taxon>
        <taxon>Polyphaga</taxon>
        <taxon>Cucujiformia</taxon>
        <taxon>Chrysomeloidea</taxon>
        <taxon>Chrysomelidae</taxon>
        <taxon>Chrysomelinae</taxon>
        <taxon>Chrysomelini</taxon>
        <taxon>Phaedon</taxon>
    </lineage>
</organism>
<dbReference type="Proteomes" id="UP001153737">
    <property type="component" value="Chromosome 9"/>
</dbReference>
<dbReference type="FunFam" id="1.10.640.10:FF:000009">
    <property type="entry name" value="Peroxidase, isoform B"/>
    <property type="match status" value="1"/>
</dbReference>
<dbReference type="GO" id="GO:0006979">
    <property type="term" value="P:response to oxidative stress"/>
    <property type="evidence" value="ECO:0007669"/>
    <property type="project" value="InterPro"/>
</dbReference>
<keyword evidence="1" id="KW-0575">Peroxidase</keyword>
<feature type="signal peptide" evidence="3">
    <location>
        <begin position="1"/>
        <end position="18"/>
    </location>
</feature>